<dbReference type="Proteomes" id="UP001143981">
    <property type="component" value="Unassembled WGS sequence"/>
</dbReference>
<feature type="region of interest" description="Disordered" evidence="1">
    <location>
        <begin position="56"/>
        <end position="80"/>
    </location>
</feature>
<keyword evidence="3" id="KW-1185">Reference proteome</keyword>
<sequence length="357" mass="36825">MPPALHLEMVLDLQGALLAAGAAHSALARPPGADVAFALISQLHDAGKLDAEPRGLAAAHDDDDDDSDADGSGLDDVDDLADPESFVVSSTGRPEPVSAGALEVPFSDAPALAFSDVPAVPFSNAPGMAFSDVQSVFAPANAASGMPRLARRQPRRQRQPRMGRVHSQLGRHAQLLVNNESDDDEHSNMFFVDPSTMASSACFDDGGFTRFLRLHVEQQQHQHGQTLEPALTASPLPPAVSGSRAMRAPTAVSGGLLLDVDLLAGAPFASQPLALPATPSLTAVPNTNPLMLPGSGHGPATADVDPISAFYSALGLSGTATSATFAPLFSTQSPQPTRGLNPSAAAALASQLARHQL</sequence>
<feature type="non-terminal residue" evidence="2">
    <location>
        <position position="357"/>
    </location>
</feature>
<feature type="region of interest" description="Disordered" evidence="1">
    <location>
        <begin position="144"/>
        <end position="172"/>
    </location>
</feature>
<proteinExistence type="predicted"/>
<dbReference type="EMBL" id="JANBOI010002227">
    <property type="protein sequence ID" value="KAJ1723463.1"/>
    <property type="molecule type" value="Genomic_DNA"/>
</dbReference>
<reference evidence="2" key="1">
    <citation type="submission" date="2022-07" db="EMBL/GenBank/DDBJ databases">
        <title>Phylogenomic reconstructions and comparative analyses of Kickxellomycotina fungi.</title>
        <authorList>
            <person name="Reynolds N.K."/>
            <person name="Stajich J.E."/>
            <person name="Barry K."/>
            <person name="Grigoriev I.V."/>
            <person name="Crous P."/>
            <person name="Smith M.E."/>
        </authorList>
    </citation>
    <scope>NUCLEOTIDE SEQUENCE</scope>
    <source>
        <strain evidence="2">BCRC 34381</strain>
    </source>
</reference>
<evidence type="ECO:0000313" key="2">
    <source>
        <dbReference type="EMBL" id="KAJ1723463.1"/>
    </source>
</evidence>
<evidence type="ECO:0000313" key="3">
    <source>
        <dbReference type="Proteomes" id="UP001143981"/>
    </source>
</evidence>
<comment type="caution">
    <text evidence="2">The sequence shown here is derived from an EMBL/GenBank/DDBJ whole genome shotgun (WGS) entry which is preliminary data.</text>
</comment>
<dbReference type="AlphaFoldDB" id="A0A9W8CTR7"/>
<evidence type="ECO:0000256" key="1">
    <source>
        <dbReference type="SAM" id="MobiDB-lite"/>
    </source>
</evidence>
<feature type="compositionally biased region" description="Basic residues" evidence="1">
    <location>
        <begin position="149"/>
        <end position="164"/>
    </location>
</feature>
<name>A0A9W8CTR7_9FUNG</name>
<gene>
    <name evidence="2" type="ORF">LPJ61_005822</name>
</gene>
<feature type="compositionally biased region" description="Acidic residues" evidence="1">
    <location>
        <begin position="61"/>
        <end position="80"/>
    </location>
</feature>
<dbReference type="OrthoDB" id="515401at2759"/>
<accession>A0A9W8CTR7</accession>
<protein>
    <submittedName>
        <fullName evidence="2">Uncharacterized protein</fullName>
    </submittedName>
</protein>
<organism evidence="2 3">
    <name type="scientific">Coemansia biformis</name>
    <dbReference type="NCBI Taxonomy" id="1286918"/>
    <lineage>
        <taxon>Eukaryota</taxon>
        <taxon>Fungi</taxon>
        <taxon>Fungi incertae sedis</taxon>
        <taxon>Zoopagomycota</taxon>
        <taxon>Kickxellomycotina</taxon>
        <taxon>Kickxellomycetes</taxon>
        <taxon>Kickxellales</taxon>
        <taxon>Kickxellaceae</taxon>
        <taxon>Coemansia</taxon>
    </lineage>
</organism>